<proteinExistence type="predicted"/>
<gene>
    <name evidence="2" type="ORF">M6D93_11740</name>
</gene>
<keyword evidence="1" id="KW-0812">Transmembrane</keyword>
<organism evidence="2 3">
    <name type="scientific">Jatrophihabitans telluris</name>
    <dbReference type="NCBI Taxonomy" id="2038343"/>
    <lineage>
        <taxon>Bacteria</taxon>
        <taxon>Bacillati</taxon>
        <taxon>Actinomycetota</taxon>
        <taxon>Actinomycetes</taxon>
        <taxon>Jatrophihabitantales</taxon>
        <taxon>Jatrophihabitantaceae</taxon>
        <taxon>Jatrophihabitans</taxon>
    </lineage>
</organism>
<evidence type="ECO:0000256" key="1">
    <source>
        <dbReference type="SAM" id="Phobius"/>
    </source>
</evidence>
<name>A0ABY4QU71_9ACTN</name>
<keyword evidence="1" id="KW-1133">Transmembrane helix</keyword>
<dbReference type="EMBL" id="CP097332">
    <property type="protein sequence ID" value="UQX86978.1"/>
    <property type="molecule type" value="Genomic_DNA"/>
</dbReference>
<keyword evidence="3" id="KW-1185">Reference proteome</keyword>
<evidence type="ECO:0000313" key="3">
    <source>
        <dbReference type="Proteomes" id="UP001056336"/>
    </source>
</evidence>
<keyword evidence="1" id="KW-0472">Membrane</keyword>
<sequence length="186" mass="20770">MDTARSLAISWIDRLRIERLVWTLDQRLYDLPRRSRIAHRHEVRQNLLTAATDVGTTAALRGLGNSRELAEEYRTAQFGIAPRPAYYSAALFLLTAQLIGTSLLGEAANAFARGITAANPHASGSYAWSGIAYLQSEVTYHFTDGHGDWRGGAWTPLAWVLWLTATILVGRLWRVIPGRHRSARTE</sequence>
<reference evidence="2" key="1">
    <citation type="journal article" date="2018" name="Int. J. Syst. Evol. Microbiol.">
        <title>Jatrophihabitans telluris sp. nov., isolated from sediment soil of lava forest wetlands and the emended description of the genus Jatrophihabitans.</title>
        <authorList>
            <person name="Lee K.C."/>
            <person name="Suh M.K."/>
            <person name="Eom M.K."/>
            <person name="Kim K.K."/>
            <person name="Kim J.S."/>
            <person name="Kim D.S."/>
            <person name="Ko S.H."/>
            <person name="Shin Y.K."/>
            <person name="Lee J.S."/>
        </authorList>
    </citation>
    <scope>NUCLEOTIDE SEQUENCE</scope>
    <source>
        <strain evidence="2">N237</strain>
    </source>
</reference>
<feature type="transmembrane region" description="Helical" evidence="1">
    <location>
        <begin position="84"/>
        <end position="104"/>
    </location>
</feature>
<dbReference type="RefSeq" id="WP_249769393.1">
    <property type="nucleotide sequence ID" value="NZ_CP097332.1"/>
</dbReference>
<accession>A0ABY4QU71</accession>
<protein>
    <submittedName>
        <fullName evidence="2">Uncharacterized protein</fullName>
    </submittedName>
</protein>
<reference evidence="2" key="2">
    <citation type="submission" date="2022-05" db="EMBL/GenBank/DDBJ databases">
        <authorList>
            <person name="Kim J.-S."/>
            <person name="Lee K."/>
            <person name="Suh M."/>
            <person name="Eom M."/>
            <person name="Kim J.-S."/>
            <person name="Kim D.-S."/>
            <person name="Ko S.-H."/>
            <person name="Shin Y."/>
            <person name="Lee J.-S."/>
        </authorList>
    </citation>
    <scope>NUCLEOTIDE SEQUENCE</scope>
    <source>
        <strain evidence="2">N237</strain>
    </source>
</reference>
<dbReference type="Proteomes" id="UP001056336">
    <property type="component" value="Chromosome"/>
</dbReference>
<evidence type="ECO:0000313" key="2">
    <source>
        <dbReference type="EMBL" id="UQX86978.1"/>
    </source>
</evidence>
<feature type="transmembrane region" description="Helical" evidence="1">
    <location>
        <begin position="157"/>
        <end position="176"/>
    </location>
</feature>